<keyword evidence="2" id="KW-1185">Reference proteome</keyword>
<evidence type="ECO:0000313" key="1">
    <source>
        <dbReference type="EMBL" id="SCZ95312.1"/>
    </source>
</evidence>
<dbReference type="AlphaFoldDB" id="A0A2X0KNE7"/>
<reference evidence="2" key="1">
    <citation type="submission" date="2016-10" db="EMBL/GenBank/DDBJ databases">
        <authorList>
            <person name="Jeantristanb JTB J.-T."/>
            <person name="Ricardo R."/>
        </authorList>
    </citation>
    <scope>NUCLEOTIDE SEQUENCE [LARGE SCALE GENOMIC DNA]</scope>
</reference>
<sequence>MLSFGGRITRAGEQLRSPFPQGVLLQRDQPPNTFRGYLDFNFRRSDDNGFRSTPPTTFNCSRIYFYLSPAQVLAGRSTQTFFFDIATTDSSQRDTAFPVHMVTDASSDSESARAPRSALDKLSALLSLTSAMNRPRVHRGNTSFEQVALIPTQIPAGFDFGLRHLPGNHLLRATTFRTMMTHLVRQRPRNFPVSLRDGRIAGPFDYDCLRLQVSSLGSNPLSVIKNDAHPVNRGGVSVNVKHGISGSPRNWLGLCWGAHSPFNPLFPPPPPPPHPPPESFGVARGGAICAGSLKLGRRSLRGAVSRVVGKIAPKPKSKPFILY</sequence>
<name>A0A2X0KNE7_9BASI</name>
<proteinExistence type="predicted"/>
<dbReference type="EMBL" id="FMWP01000061">
    <property type="protein sequence ID" value="SCZ95312.1"/>
    <property type="molecule type" value="Genomic_DNA"/>
</dbReference>
<organism evidence="1 2">
    <name type="scientific">Microbotryum saponariae</name>
    <dbReference type="NCBI Taxonomy" id="289078"/>
    <lineage>
        <taxon>Eukaryota</taxon>
        <taxon>Fungi</taxon>
        <taxon>Dikarya</taxon>
        <taxon>Basidiomycota</taxon>
        <taxon>Pucciniomycotina</taxon>
        <taxon>Microbotryomycetes</taxon>
        <taxon>Microbotryales</taxon>
        <taxon>Microbotryaceae</taxon>
        <taxon>Microbotryum</taxon>
    </lineage>
</organism>
<dbReference type="Proteomes" id="UP000249723">
    <property type="component" value="Unassembled WGS sequence"/>
</dbReference>
<gene>
    <name evidence="1" type="ORF">BZ3500_MVSOF-1268-A1-R1_CHR11-2G03425</name>
</gene>
<protein>
    <submittedName>
        <fullName evidence="1">BZ3500_MvSof-1268-A1-R1_Chr11-2g03425 protein</fullName>
    </submittedName>
</protein>
<dbReference type="STRING" id="289078.A0A2X0KNE7"/>
<evidence type="ECO:0000313" key="2">
    <source>
        <dbReference type="Proteomes" id="UP000249723"/>
    </source>
</evidence>
<accession>A0A2X0KNE7</accession>